<proteinExistence type="predicted"/>
<feature type="non-terminal residue" evidence="7">
    <location>
        <position position="128"/>
    </location>
</feature>
<evidence type="ECO:0000256" key="1">
    <source>
        <dbReference type="ARBA" id="ARBA00022670"/>
    </source>
</evidence>
<evidence type="ECO:0000256" key="2">
    <source>
        <dbReference type="ARBA" id="ARBA00022723"/>
    </source>
</evidence>
<keyword evidence="2" id="KW-0479">Metal-binding</keyword>
<keyword evidence="8" id="KW-1185">Reference proteome</keyword>
<dbReference type="PROSITE" id="PS51257">
    <property type="entry name" value="PROKAR_LIPOPROTEIN"/>
    <property type="match status" value="1"/>
</dbReference>
<evidence type="ECO:0000256" key="5">
    <source>
        <dbReference type="ARBA" id="ARBA00023049"/>
    </source>
</evidence>
<evidence type="ECO:0000256" key="3">
    <source>
        <dbReference type="ARBA" id="ARBA00022801"/>
    </source>
</evidence>
<keyword evidence="1" id="KW-0645">Protease</keyword>
<evidence type="ECO:0000259" key="6">
    <source>
        <dbReference type="Pfam" id="PF07504"/>
    </source>
</evidence>
<keyword evidence="7" id="KW-0449">Lipoprotein</keyword>
<dbReference type="Proteomes" id="UP000006339">
    <property type="component" value="Unassembled WGS sequence"/>
</dbReference>
<evidence type="ECO:0000313" key="8">
    <source>
        <dbReference type="Proteomes" id="UP000006339"/>
    </source>
</evidence>
<dbReference type="GO" id="GO:0008237">
    <property type="term" value="F:metallopeptidase activity"/>
    <property type="evidence" value="ECO:0007669"/>
    <property type="project" value="UniProtKB-KW"/>
</dbReference>
<accession>A0A828XZN9</accession>
<organism evidence="7 8">
    <name type="scientific">Leptospira kirschneri str. 200802841</name>
    <dbReference type="NCBI Taxonomy" id="1193047"/>
    <lineage>
        <taxon>Bacteria</taxon>
        <taxon>Pseudomonadati</taxon>
        <taxon>Spirochaetota</taxon>
        <taxon>Spirochaetia</taxon>
        <taxon>Leptospirales</taxon>
        <taxon>Leptospiraceae</taxon>
        <taxon>Leptospira</taxon>
    </lineage>
</organism>
<evidence type="ECO:0000313" key="7">
    <source>
        <dbReference type="EMBL" id="EKO50903.1"/>
    </source>
</evidence>
<dbReference type="EMBL" id="AKWH02000047">
    <property type="protein sequence ID" value="EKO50903.1"/>
    <property type="molecule type" value="Genomic_DNA"/>
</dbReference>
<dbReference type="GO" id="GO:0006508">
    <property type="term" value="P:proteolysis"/>
    <property type="evidence" value="ECO:0007669"/>
    <property type="project" value="UniProtKB-KW"/>
</dbReference>
<sequence>MSLFKLLKINSNIKILLSIFMISILFSCKDKHGSGIESWFVVLNPVQSDSKALSERTYTSDGRITFAKFNSDLVPYSRKQASEVLKTYLQLPLTSQATFLRSTRVGDFDHDRFQQRYKGIKVENGIYT</sequence>
<dbReference type="GO" id="GO:0046872">
    <property type="term" value="F:metal ion binding"/>
    <property type="evidence" value="ECO:0007669"/>
    <property type="project" value="UniProtKB-KW"/>
</dbReference>
<evidence type="ECO:0000256" key="4">
    <source>
        <dbReference type="ARBA" id="ARBA00022833"/>
    </source>
</evidence>
<feature type="domain" description="FTP" evidence="6">
    <location>
        <begin position="108"/>
        <end position="127"/>
    </location>
</feature>
<reference evidence="7" key="1">
    <citation type="submission" date="2012-10" db="EMBL/GenBank/DDBJ databases">
        <authorList>
            <person name="Harkins D.M."/>
            <person name="Durkin A.S."/>
            <person name="Brinkac L.M."/>
            <person name="Selengut J.D."/>
            <person name="Sanka R."/>
            <person name="DePew J."/>
            <person name="Purushe J."/>
            <person name="Picardeau M."/>
            <person name="Werts C."/>
            <person name="Goarant C."/>
            <person name="Vinetz J.M."/>
            <person name="Sutton G.G."/>
            <person name="Nelson W.C."/>
            <person name="Fouts D.E."/>
        </authorList>
    </citation>
    <scope>NUCLEOTIDE SEQUENCE [LARGE SCALE GENOMIC DNA]</scope>
    <source>
        <strain evidence="7">200802841</strain>
    </source>
</reference>
<gene>
    <name evidence="7" type="ORF">LEP1GSC131_4154</name>
</gene>
<protein>
    <submittedName>
        <fullName evidence="7">Lipoprotein</fullName>
    </submittedName>
</protein>
<comment type="caution">
    <text evidence="7">The sequence shown here is derived from an EMBL/GenBank/DDBJ whole genome shotgun (WGS) entry which is preliminary data.</text>
</comment>
<dbReference type="AlphaFoldDB" id="A0A828XZN9"/>
<name>A0A828XZN9_9LEPT</name>
<keyword evidence="3" id="KW-0378">Hydrolase</keyword>
<keyword evidence="5" id="KW-0482">Metalloprotease</keyword>
<dbReference type="Pfam" id="PF07504">
    <property type="entry name" value="FTP"/>
    <property type="match status" value="1"/>
</dbReference>
<keyword evidence="4" id="KW-0862">Zinc</keyword>
<dbReference type="InterPro" id="IPR011096">
    <property type="entry name" value="FTP_domain"/>
</dbReference>